<feature type="compositionally biased region" description="Acidic residues" evidence="1">
    <location>
        <begin position="1"/>
        <end position="10"/>
    </location>
</feature>
<organism evidence="2 3">
    <name type="scientific">Mytilus coruscus</name>
    <name type="common">Sea mussel</name>
    <dbReference type="NCBI Taxonomy" id="42192"/>
    <lineage>
        <taxon>Eukaryota</taxon>
        <taxon>Metazoa</taxon>
        <taxon>Spiralia</taxon>
        <taxon>Lophotrochozoa</taxon>
        <taxon>Mollusca</taxon>
        <taxon>Bivalvia</taxon>
        <taxon>Autobranchia</taxon>
        <taxon>Pteriomorphia</taxon>
        <taxon>Mytilida</taxon>
        <taxon>Mytiloidea</taxon>
        <taxon>Mytilidae</taxon>
        <taxon>Mytilinae</taxon>
        <taxon>Mytilus</taxon>
    </lineage>
</organism>
<proteinExistence type="predicted"/>
<feature type="compositionally biased region" description="Basic and acidic residues" evidence="1">
    <location>
        <begin position="11"/>
        <end position="22"/>
    </location>
</feature>
<evidence type="ECO:0000313" key="2">
    <source>
        <dbReference type="EMBL" id="CAC5408670.1"/>
    </source>
</evidence>
<feature type="region of interest" description="Disordered" evidence="1">
    <location>
        <begin position="89"/>
        <end position="114"/>
    </location>
</feature>
<dbReference type="EMBL" id="CACVKT020007585">
    <property type="protein sequence ID" value="CAC5408670.1"/>
    <property type="molecule type" value="Genomic_DNA"/>
</dbReference>
<gene>
    <name evidence="2" type="ORF">MCOR_42039</name>
</gene>
<dbReference type="AlphaFoldDB" id="A0A6J8DP37"/>
<evidence type="ECO:0000256" key="1">
    <source>
        <dbReference type="SAM" id="MobiDB-lite"/>
    </source>
</evidence>
<protein>
    <submittedName>
        <fullName evidence="2">Uncharacterized protein</fullName>
    </submittedName>
</protein>
<accession>A0A6J8DP37</accession>
<name>A0A6J8DP37_MYTCO</name>
<sequence>MDDPLTDNSEDATKLRQAESRVKAKRMISRGPARTAEVTSSAMTRVMLIFFVGLAHHIQKNHLKADPPTLPRMFTPSLNTTVERRVTSASIATQKDTLPTSAQRKPQDSSLGSSSKTIKYIPNLLERDYEYKNLSSSSSTFLVGSLNHNLTFWKDTLQANNFVLNVISAVI</sequence>
<feature type="region of interest" description="Disordered" evidence="1">
    <location>
        <begin position="1"/>
        <end position="37"/>
    </location>
</feature>
<reference evidence="2 3" key="1">
    <citation type="submission" date="2020-06" db="EMBL/GenBank/DDBJ databases">
        <authorList>
            <person name="Li R."/>
            <person name="Bekaert M."/>
        </authorList>
    </citation>
    <scope>NUCLEOTIDE SEQUENCE [LARGE SCALE GENOMIC DNA]</scope>
    <source>
        <strain evidence="3">wild</strain>
    </source>
</reference>
<dbReference type="Proteomes" id="UP000507470">
    <property type="component" value="Unassembled WGS sequence"/>
</dbReference>
<keyword evidence="3" id="KW-1185">Reference proteome</keyword>
<evidence type="ECO:0000313" key="3">
    <source>
        <dbReference type="Proteomes" id="UP000507470"/>
    </source>
</evidence>